<dbReference type="PANTHER" id="PTHR30327">
    <property type="entry name" value="UNCHARACTERIZED PROTEIN YQGE"/>
    <property type="match status" value="1"/>
</dbReference>
<dbReference type="Pfam" id="PF02622">
    <property type="entry name" value="DUF179"/>
    <property type="match status" value="1"/>
</dbReference>
<dbReference type="AlphaFoldDB" id="A0A3B1CAA3"/>
<dbReference type="InterPro" id="IPR003774">
    <property type="entry name" value="AlgH-like"/>
</dbReference>
<name>A0A3B1CAA3_9ZZZZ</name>
<gene>
    <name evidence="1" type="ORF">MNBD_NITROSPINAE01-410</name>
</gene>
<dbReference type="PANTHER" id="PTHR30327:SF1">
    <property type="entry name" value="UPF0301 PROTEIN YQGE"/>
    <property type="match status" value="1"/>
</dbReference>
<dbReference type="GO" id="GO:0005829">
    <property type="term" value="C:cytosol"/>
    <property type="evidence" value="ECO:0007669"/>
    <property type="project" value="TreeGrafter"/>
</dbReference>
<proteinExistence type="predicted"/>
<reference evidence="1" key="1">
    <citation type="submission" date="2018-06" db="EMBL/GenBank/DDBJ databases">
        <authorList>
            <person name="Zhirakovskaya E."/>
        </authorList>
    </citation>
    <scope>NUCLEOTIDE SEQUENCE</scope>
</reference>
<sequence length="256" mass="27996">MINKSPPKTNKFNNYSKLFTYPLFGAVVLLLGLGNSVSSAGEALTSNTIKANYSQVGYFQPLDNSVKNESLKSGTFLVAKPGLRGGNFEKAVILLVQHQEEGSWGVIINQPTVIPISRALPSIEVLQEFSDPLFFGGPVSQNEMVILIRSSHEIAGAQNLFGDLYISGDVETLNPVLQTVTSRTVFRAYAGSANWAPGQLQAEVDSGNWWVVNADVRDIFDKLPSNIWSDMAGVTEQQRWVKAPADEGFKLVTYSH</sequence>
<accession>A0A3B1CAA3</accession>
<dbReference type="EMBL" id="UOGC01000112">
    <property type="protein sequence ID" value="VAX20904.1"/>
    <property type="molecule type" value="Genomic_DNA"/>
</dbReference>
<dbReference type="SUPFAM" id="SSF143456">
    <property type="entry name" value="VC0467-like"/>
    <property type="match status" value="1"/>
</dbReference>
<protein>
    <submittedName>
        <fullName evidence="1">Uncharacterized protein</fullName>
    </submittedName>
</protein>
<evidence type="ECO:0000313" key="1">
    <source>
        <dbReference type="EMBL" id="VAX20904.1"/>
    </source>
</evidence>
<organism evidence="1">
    <name type="scientific">hydrothermal vent metagenome</name>
    <dbReference type="NCBI Taxonomy" id="652676"/>
    <lineage>
        <taxon>unclassified sequences</taxon>
        <taxon>metagenomes</taxon>
        <taxon>ecological metagenomes</taxon>
    </lineage>
</organism>
<dbReference type="Gene3D" id="3.40.1740.10">
    <property type="entry name" value="VC0467-like"/>
    <property type="match status" value="1"/>
</dbReference>